<feature type="domain" description="Temptin Cys/Cys disulfide" evidence="7">
    <location>
        <begin position="16"/>
        <end position="113"/>
    </location>
</feature>
<keyword evidence="9" id="KW-1185">Reference proteome</keyword>
<organism evidence="8 9">
    <name type="scientific">Dreissena polymorpha</name>
    <name type="common">Zebra mussel</name>
    <name type="synonym">Mytilus polymorpha</name>
    <dbReference type="NCBI Taxonomy" id="45954"/>
    <lineage>
        <taxon>Eukaryota</taxon>
        <taxon>Metazoa</taxon>
        <taxon>Spiralia</taxon>
        <taxon>Lophotrochozoa</taxon>
        <taxon>Mollusca</taxon>
        <taxon>Bivalvia</taxon>
        <taxon>Autobranchia</taxon>
        <taxon>Heteroconchia</taxon>
        <taxon>Euheterodonta</taxon>
        <taxon>Imparidentia</taxon>
        <taxon>Neoheterodontei</taxon>
        <taxon>Myida</taxon>
        <taxon>Dreissenoidea</taxon>
        <taxon>Dreissenidae</taxon>
        <taxon>Dreissena</taxon>
    </lineage>
</organism>
<feature type="domain" description="Copper type II ascorbate-dependent monooxygenase C-terminal" evidence="6">
    <location>
        <begin position="292"/>
        <end position="428"/>
    </location>
</feature>
<keyword evidence="2" id="KW-0325">Glycoprotein</keyword>
<dbReference type="InterPro" id="IPR014784">
    <property type="entry name" value="Cu2_ascorb_mOase-like_C"/>
</dbReference>
<accession>A0A9D4FDE1</accession>
<dbReference type="InterPro" id="IPR024548">
    <property type="entry name" value="Cu2_monoox_C"/>
</dbReference>
<proteinExistence type="predicted"/>
<evidence type="ECO:0000256" key="1">
    <source>
        <dbReference type="ARBA" id="ARBA00023157"/>
    </source>
</evidence>
<keyword evidence="3" id="KW-0472">Membrane</keyword>
<evidence type="ECO:0000259" key="5">
    <source>
        <dbReference type="Pfam" id="PF01082"/>
    </source>
</evidence>
<gene>
    <name evidence="8" type="ORF">DPMN_150476</name>
</gene>
<keyword evidence="3" id="KW-1133">Transmembrane helix</keyword>
<feature type="transmembrane region" description="Helical" evidence="3">
    <location>
        <begin position="560"/>
        <end position="578"/>
    </location>
</feature>
<evidence type="ECO:0000259" key="7">
    <source>
        <dbReference type="Pfam" id="PF24784"/>
    </source>
</evidence>
<feature type="chain" id="PRO_5039439544" description="Temptin" evidence="4">
    <location>
        <begin position="18"/>
        <end position="579"/>
    </location>
</feature>
<feature type="domain" description="Copper type II ascorbate-dependent monooxygenase N-terminal" evidence="5">
    <location>
        <begin position="151"/>
        <end position="269"/>
    </location>
</feature>
<feature type="signal peptide" evidence="4">
    <location>
        <begin position="1"/>
        <end position="17"/>
    </location>
</feature>
<evidence type="ECO:0000259" key="6">
    <source>
        <dbReference type="Pfam" id="PF03712"/>
    </source>
</evidence>
<keyword evidence="3" id="KW-0812">Transmembrane</keyword>
<reference evidence="8" key="2">
    <citation type="submission" date="2020-11" db="EMBL/GenBank/DDBJ databases">
        <authorList>
            <person name="McCartney M.A."/>
            <person name="Auch B."/>
            <person name="Kono T."/>
            <person name="Mallez S."/>
            <person name="Becker A."/>
            <person name="Gohl D.M."/>
            <person name="Silverstein K.A.T."/>
            <person name="Koren S."/>
            <person name="Bechman K.B."/>
            <person name="Herman A."/>
            <person name="Abrahante J.E."/>
            <person name="Garbe J."/>
        </authorList>
    </citation>
    <scope>NUCLEOTIDE SEQUENCE</scope>
    <source>
        <strain evidence="8">Duluth1</strain>
        <tissue evidence="8">Whole animal</tissue>
    </source>
</reference>
<dbReference type="GO" id="GO:0005507">
    <property type="term" value="F:copper ion binding"/>
    <property type="evidence" value="ECO:0007669"/>
    <property type="project" value="InterPro"/>
</dbReference>
<protein>
    <recommendedName>
        <fullName evidence="10">Temptin</fullName>
    </recommendedName>
</protein>
<comment type="caution">
    <text evidence="8">The sequence shown here is derived from an EMBL/GenBank/DDBJ whole genome shotgun (WGS) entry which is preliminary data.</text>
</comment>
<dbReference type="InterPro" id="IPR000323">
    <property type="entry name" value="Cu2_ascorb_mOase_N"/>
</dbReference>
<dbReference type="AlphaFoldDB" id="A0A9D4FDE1"/>
<dbReference type="Pfam" id="PF01082">
    <property type="entry name" value="Cu2_monooxygen"/>
    <property type="match status" value="1"/>
</dbReference>
<dbReference type="InterPro" id="IPR057626">
    <property type="entry name" value="S-S_Temptin"/>
</dbReference>
<dbReference type="PANTHER" id="PTHR10157">
    <property type="entry name" value="DOPAMINE BETA HYDROXYLASE RELATED"/>
    <property type="match status" value="1"/>
</dbReference>
<dbReference type="SUPFAM" id="SSF49742">
    <property type="entry name" value="PHM/PNGase F"/>
    <property type="match status" value="2"/>
</dbReference>
<name>A0A9D4FDE1_DREPO</name>
<evidence type="ECO:0000256" key="3">
    <source>
        <dbReference type="SAM" id="Phobius"/>
    </source>
</evidence>
<evidence type="ECO:0000256" key="2">
    <source>
        <dbReference type="ARBA" id="ARBA00023180"/>
    </source>
</evidence>
<dbReference type="GO" id="GO:0004500">
    <property type="term" value="F:dopamine beta-monooxygenase activity"/>
    <property type="evidence" value="ECO:0007669"/>
    <property type="project" value="InterPro"/>
</dbReference>
<sequence length="579" mass="63895">MFLRLAVLALCVTTAHAYPNYRDNIPNGYNVANPCDSSKKWDGVGHENPGGAGTRNPFGKDFEVNKKVWDAAFCRKDSDGDGRTNGEELGDPNCVWTKGSAPQVTTGITHPGVCEPIGSSQCVGNNAFVNCQNTGEFVCPAIHNADTVKFEYRFPETAVPDKETTYMCMNIQLPVDKTYHMIASKPIIDNIDVIHHVVVYGCPGVGTAPGLLDKPAECGKMKAQCSEIISLWGAGGTGQCFNENMGFLVGAARDGLKYAIIELHWNNPMLMPTYNDSSGYIFYMTENLRPHNAGVLTIGQGYFLIPPFTDGHVEVGTLPATCSRQLMTGDIHVASANNHMHLIGKAQITELIRNGSRVQYLAKDDVYDYNSPKTFSFAEPVVVRPGDELKTTCVYDSRQRNLTTFQGEATQEEMCFAFLTFYPKENMKKTVAPSWKSLDACDWSMGPVRKGCNFTQINNPADPETAQIHAMIAAKCSPFVCRHECLAYVKELQKHPCFQGDVYELFQFSALRVQSNSEYRAKMIYLFAQLDSCDWELWQEGKGHTGDAGGPISVGTSRRLLLSTVIASALITLFFAIYI</sequence>
<dbReference type="InterPro" id="IPR036939">
    <property type="entry name" value="Cu2_ascorb_mOase_N_sf"/>
</dbReference>
<evidence type="ECO:0000256" key="4">
    <source>
        <dbReference type="SAM" id="SignalP"/>
    </source>
</evidence>
<dbReference type="Gene3D" id="2.60.120.310">
    <property type="entry name" value="Copper type II, ascorbate-dependent monooxygenase, N-terminal domain"/>
    <property type="match status" value="1"/>
</dbReference>
<dbReference type="PANTHER" id="PTHR10157:SF23">
    <property type="entry name" value="MOXD1 HOMOLOG 1"/>
    <property type="match status" value="1"/>
</dbReference>
<dbReference type="InterPro" id="IPR008977">
    <property type="entry name" value="PHM/PNGase_F_dom_sf"/>
</dbReference>
<evidence type="ECO:0008006" key="10">
    <source>
        <dbReference type="Google" id="ProtNLM"/>
    </source>
</evidence>
<dbReference type="Proteomes" id="UP000828390">
    <property type="component" value="Unassembled WGS sequence"/>
</dbReference>
<evidence type="ECO:0000313" key="8">
    <source>
        <dbReference type="EMBL" id="KAH3796899.1"/>
    </source>
</evidence>
<dbReference type="Pfam" id="PF24784">
    <property type="entry name" value="Temptin_C"/>
    <property type="match status" value="1"/>
</dbReference>
<dbReference type="Gene3D" id="2.60.120.230">
    <property type="match status" value="1"/>
</dbReference>
<dbReference type="Pfam" id="PF03712">
    <property type="entry name" value="Cu2_monoox_C"/>
    <property type="match status" value="1"/>
</dbReference>
<evidence type="ECO:0000313" key="9">
    <source>
        <dbReference type="Proteomes" id="UP000828390"/>
    </source>
</evidence>
<dbReference type="InterPro" id="IPR000945">
    <property type="entry name" value="DBH-like"/>
</dbReference>
<keyword evidence="4" id="KW-0732">Signal</keyword>
<dbReference type="EMBL" id="JAIWYP010000007">
    <property type="protein sequence ID" value="KAH3796899.1"/>
    <property type="molecule type" value="Genomic_DNA"/>
</dbReference>
<keyword evidence="1" id="KW-1015">Disulfide bond</keyword>
<reference evidence="8" key="1">
    <citation type="journal article" date="2019" name="bioRxiv">
        <title>The Genome of the Zebra Mussel, Dreissena polymorpha: A Resource for Invasive Species Research.</title>
        <authorList>
            <person name="McCartney M.A."/>
            <person name="Auch B."/>
            <person name="Kono T."/>
            <person name="Mallez S."/>
            <person name="Zhang Y."/>
            <person name="Obille A."/>
            <person name="Becker A."/>
            <person name="Abrahante J.E."/>
            <person name="Garbe J."/>
            <person name="Badalamenti J.P."/>
            <person name="Herman A."/>
            <person name="Mangelson H."/>
            <person name="Liachko I."/>
            <person name="Sullivan S."/>
            <person name="Sone E.D."/>
            <person name="Koren S."/>
            <person name="Silverstein K.A.T."/>
            <person name="Beckman K.B."/>
            <person name="Gohl D.M."/>
        </authorList>
    </citation>
    <scope>NUCLEOTIDE SEQUENCE</scope>
    <source>
        <strain evidence="8">Duluth1</strain>
        <tissue evidence="8">Whole animal</tissue>
    </source>
</reference>